<dbReference type="InterPro" id="IPR036772">
    <property type="entry name" value="SRCR-like_dom_sf"/>
</dbReference>
<evidence type="ECO:0000256" key="2">
    <source>
        <dbReference type="PROSITE-ProRule" id="PRU00196"/>
    </source>
</evidence>
<gene>
    <name evidence="6" type="primary">LOC109487633</name>
</gene>
<feature type="chain" id="PRO_5027947059" evidence="3">
    <location>
        <begin position="26"/>
        <end position="155"/>
    </location>
</feature>
<reference evidence="6" key="1">
    <citation type="submission" date="2025-08" db="UniProtKB">
        <authorList>
            <consortium name="RefSeq"/>
        </authorList>
    </citation>
    <scope>IDENTIFICATION</scope>
    <source>
        <tissue evidence="6">Gonad</tissue>
    </source>
</reference>
<evidence type="ECO:0000313" key="5">
    <source>
        <dbReference type="Proteomes" id="UP000515135"/>
    </source>
</evidence>
<dbReference type="AlphaFoldDB" id="A0A6P5AVS6"/>
<dbReference type="PANTHER" id="PTHR48071:SF27">
    <property type="entry name" value="SCAVENGER RECEPTOR CYSTEINE-RICH TYPE 1 PROTEIN M130-LIKE"/>
    <property type="match status" value="1"/>
</dbReference>
<name>A0A6P5AVS6_BRABE</name>
<feature type="disulfide bond" evidence="2">
    <location>
        <begin position="97"/>
        <end position="107"/>
    </location>
</feature>
<keyword evidence="5" id="KW-1185">Reference proteome</keyword>
<dbReference type="PRINTS" id="PR00258">
    <property type="entry name" value="SPERACTRCPTR"/>
</dbReference>
<dbReference type="Gene3D" id="3.10.250.10">
    <property type="entry name" value="SRCR-like domain"/>
    <property type="match status" value="1"/>
</dbReference>
<keyword evidence="1 2" id="KW-1015">Disulfide bond</keyword>
<evidence type="ECO:0000256" key="3">
    <source>
        <dbReference type="SAM" id="SignalP"/>
    </source>
</evidence>
<evidence type="ECO:0000313" key="6">
    <source>
        <dbReference type="RefSeq" id="XP_019647197.1"/>
    </source>
</evidence>
<dbReference type="SMART" id="SM00202">
    <property type="entry name" value="SR"/>
    <property type="match status" value="1"/>
</dbReference>
<dbReference type="Pfam" id="PF00530">
    <property type="entry name" value="SRCR"/>
    <property type="match status" value="1"/>
</dbReference>
<sequence length="155" mass="16664">MPSPHVHAVLAVVCSTLALCGLGDAMSVRFRLVNSTVPHRGRLELYRNSSWQPVCADSWGRQQTEMACRSLGFPGAVSYDTEALITTNNSIVLNTSCVSNNATTENCTTANASCISVNGTVENCSFVIDSAPCRNNSVVAVHCHEKAERLRSTCK</sequence>
<keyword evidence="3" id="KW-0732">Signal</keyword>
<organism evidence="5 6">
    <name type="scientific">Branchiostoma belcheri</name>
    <name type="common">Amphioxus</name>
    <dbReference type="NCBI Taxonomy" id="7741"/>
    <lineage>
        <taxon>Eukaryota</taxon>
        <taxon>Metazoa</taxon>
        <taxon>Chordata</taxon>
        <taxon>Cephalochordata</taxon>
        <taxon>Leptocardii</taxon>
        <taxon>Amphioxiformes</taxon>
        <taxon>Branchiostomatidae</taxon>
        <taxon>Branchiostoma</taxon>
    </lineage>
</organism>
<evidence type="ECO:0000259" key="4">
    <source>
        <dbReference type="PROSITE" id="PS50287"/>
    </source>
</evidence>
<accession>A0A6P5AVS6</accession>
<comment type="caution">
    <text evidence="2">Lacks conserved residue(s) required for the propagation of feature annotation.</text>
</comment>
<dbReference type="RefSeq" id="XP_019647197.1">
    <property type="nucleotide sequence ID" value="XM_019791638.1"/>
</dbReference>
<dbReference type="OrthoDB" id="6119881at2759"/>
<protein>
    <submittedName>
        <fullName evidence="6">Neurotrypsin-like</fullName>
    </submittedName>
</protein>
<dbReference type="GO" id="GO:0016020">
    <property type="term" value="C:membrane"/>
    <property type="evidence" value="ECO:0007669"/>
    <property type="project" value="InterPro"/>
</dbReference>
<dbReference type="Proteomes" id="UP000515135">
    <property type="component" value="Unplaced"/>
</dbReference>
<evidence type="ECO:0000256" key="1">
    <source>
        <dbReference type="ARBA" id="ARBA00023157"/>
    </source>
</evidence>
<proteinExistence type="predicted"/>
<dbReference type="PANTHER" id="PTHR48071">
    <property type="entry name" value="SRCR DOMAIN-CONTAINING PROTEIN"/>
    <property type="match status" value="1"/>
</dbReference>
<feature type="domain" description="SRCR" evidence="4">
    <location>
        <begin position="30"/>
        <end position="144"/>
    </location>
</feature>
<dbReference type="SUPFAM" id="SSF56487">
    <property type="entry name" value="SRCR-like"/>
    <property type="match status" value="1"/>
</dbReference>
<dbReference type="PROSITE" id="PS50287">
    <property type="entry name" value="SRCR_2"/>
    <property type="match status" value="1"/>
</dbReference>
<dbReference type="KEGG" id="bbel:109487633"/>
<dbReference type="GeneID" id="109487633"/>
<feature type="signal peptide" evidence="3">
    <location>
        <begin position="1"/>
        <end position="25"/>
    </location>
</feature>
<dbReference type="InterPro" id="IPR001190">
    <property type="entry name" value="SRCR"/>
</dbReference>